<organism evidence="2 3">
    <name type="scientific">Baudoinia panamericana (strain UAMH 10762)</name>
    <name type="common">Angels' share fungus</name>
    <name type="synonym">Baudoinia compniacensis (strain UAMH 10762)</name>
    <dbReference type="NCBI Taxonomy" id="717646"/>
    <lineage>
        <taxon>Eukaryota</taxon>
        <taxon>Fungi</taxon>
        <taxon>Dikarya</taxon>
        <taxon>Ascomycota</taxon>
        <taxon>Pezizomycotina</taxon>
        <taxon>Dothideomycetes</taxon>
        <taxon>Dothideomycetidae</taxon>
        <taxon>Mycosphaerellales</taxon>
        <taxon>Teratosphaeriaceae</taxon>
        <taxon>Baudoinia</taxon>
    </lineage>
</organism>
<keyword evidence="3" id="KW-1185">Reference proteome</keyword>
<dbReference type="GeneID" id="19114402"/>
<dbReference type="EMBL" id="KB445554">
    <property type="protein sequence ID" value="EMC97254.1"/>
    <property type="molecule type" value="Genomic_DNA"/>
</dbReference>
<dbReference type="AlphaFoldDB" id="M2NDF6"/>
<evidence type="ECO:0000313" key="3">
    <source>
        <dbReference type="Proteomes" id="UP000011761"/>
    </source>
</evidence>
<evidence type="ECO:0000313" key="2">
    <source>
        <dbReference type="EMBL" id="EMC97254.1"/>
    </source>
</evidence>
<dbReference type="RefSeq" id="XP_007675730.1">
    <property type="nucleotide sequence ID" value="XM_007677540.1"/>
</dbReference>
<feature type="region of interest" description="Disordered" evidence="1">
    <location>
        <begin position="156"/>
        <end position="183"/>
    </location>
</feature>
<dbReference type="HOGENOM" id="CLU_1474923_0_0_1"/>
<gene>
    <name evidence="2" type="ORF">BAUCODRAFT_445030</name>
</gene>
<protein>
    <submittedName>
        <fullName evidence="2">Uncharacterized protein</fullName>
    </submittedName>
</protein>
<name>M2NDF6_BAUPA</name>
<accession>M2NDF6</accession>
<proteinExistence type="predicted"/>
<evidence type="ECO:0000256" key="1">
    <source>
        <dbReference type="SAM" id="MobiDB-lite"/>
    </source>
</evidence>
<reference evidence="2 3" key="1">
    <citation type="journal article" date="2012" name="PLoS Pathog.">
        <title>Diverse lifestyles and strategies of plant pathogenesis encoded in the genomes of eighteen Dothideomycetes fungi.</title>
        <authorList>
            <person name="Ohm R.A."/>
            <person name="Feau N."/>
            <person name="Henrissat B."/>
            <person name="Schoch C.L."/>
            <person name="Horwitz B.A."/>
            <person name="Barry K.W."/>
            <person name="Condon B.J."/>
            <person name="Copeland A.C."/>
            <person name="Dhillon B."/>
            <person name="Glaser F."/>
            <person name="Hesse C.N."/>
            <person name="Kosti I."/>
            <person name="LaButti K."/>
            <person name="Lindquist E.A."/>
            <person name="Lucas S."/>
            <person name="Salamov A.A."/>
            <person name="Bradshaw R.E."/>
            <person name="Ciuffetti L."/>
            <person name="Hamelin R.C."/>
            <person name="Kema G.H.J."/>
            <person name="Lawrence C."/>
            <person name="Scott J.A."/>
            <person name="Spatafora J.W."/>
            <person name="Turgeon B.G."/>
            <person name="de Wit P.J.G.M."/>
            <person name="Zhong S."/>
            <person name="Goodwin S.B."/>
            <person name="Grigoriev I.V."/>
        </authorList>
    </citation>
    <scope>NUCLEOTIDE SEQUENCE [LARGE SCALE GENOMIC DNA]</scope>
    <source>
        <strain evidence="2 3">UAMH 10762</strain>
    </source>
</reference>
<dbReference type="KEGG" id="bcom:BAUCODRAFT_445030"/>
<dbReference type="Proteomes" id="UP000011761">
    <property type="component" value="Unassembled WGS sequence"/>
</dbReference>
<sequence length="183" mass="20560">MTRDYNTHMCLRCGSLLCHGGSRSRCISVSAYQIKSMKQSPTGATVYKSAAYMQTHPTPDSKRDGHEQRSSGFADVGLAEEPWEKIAPVSREQMIELLEANWPWPRDHTYKRDVCVWALRRQNNERRRQWKLGAGDKPGSAAEPTVALAARNENIQSPTGNITHDLQPPTNSSQIEQRNANAL</sequence>